<dbReference type="CDD" id="cd02961">
    <property type="entry name" value="PDI_a_family"/>
    <property type="match status" value="1"/>
</dbReference>
<dbReference type="InterPro" id="IPR036249">
    <property type="entry name" value="Thioredoxin-like_sf"/>
</dbReference>
<dbReference type="Pfam" id="PF00085">
    <property type="entry name" value="Thioredoxin"/>
    <property type="match status" value="1"/>
</dbReference>
<dbReference type="PANTHER" id="PTHR18929">
    <property type="entry name" value="PROTEIN DISULFIDE ISOMERASE"/>
    <property type="match status" value="1"/>
</dbReference>
<dbReference type="SUPFAM" id="SSF52833">
    <property type="entry name" value="Thioredoxin-like"/>
    <property type="match status" value="3"/>
</dbReference>
<comment type="caution">
    <text evidence="9">The sequence shown here is derived from an EMBL/GenBank/DDBJ whole genome shotgun (WGS) entry which is preliminary data.</text>
</comment>
<comment type="catalytic activity">
    <reaction evidence="1">
        <text>Catalyzes the rearrangement of -S-S- bonds in proteins.</text>
        <dbReference type="EC" id="5.3.4.1"/>
    </reaction>
</comment>
<evidence type="ECO:0000256" key="2">
    <source>
        <dbReference type="ARBA" id="ARBA00004319"/>
    </source>
</evidence>
<evidence type="ECO:0000256" key="7">
    <source>
        <dbReference type="ARBA" id="ARBA00023284"/>
    </source>
</evidence>
<organism evidence="9 10">
    <name type="scientific">Mitosporidium daphniae</name>
    <dbReference type="NCBI Taxonomy" id="1485682"/>
    <lineage>
        <taxon>Eukaryota</taxon>
        <taxon>Fungi</taxon>
        <taxon>Fungi incertae sedis</taxon>
        <taxon>Microsporidia</taxon>
        <taxon>Mitosporidium</taxon>
    </lineage>
</organism>
<reference evidence="9 10" key="1">
    <citation type="submission" date="2014-04" db="EMBL/GenBank/DDBJ databases">
        <title>A new species of microsporidia sheds light on the evolution of extreme parasitism.</title>
        <authorList>
            <person name="Haag K.L."/>
            <person name="James T.Y."/>
            <person name="Larsson R."/>
            <person name="Schaer T.M."/>
            <person name="Refardt D."/>
            <person name="Pombert J.-F."/>
            <person name="Ebert D."/>
        </authorList>
    </citation>
    <scope>NUCLEOTIDE SEQUENCE [LARGE SCALE GENOMIC DNA]</scope>
    <source>
        <strain evidence="9 10">UGP3</strain>
        <tissue evidence="9">Spores</tissue>
    </source>
</reference>
<gene>
    <name evidence="9" type="ORF">DI09_5p490</name>
</gene>
<dbReference type="GO" id="GO:0006457">
    <property type="term" value="P:protein folding"/>
    <property type="evidence" value="ECO:0007669"/>
    <property type="project" value="TreeGrafter"/>
</dbReference>
<dbReference type="AlphaFoldDB" id="A0A098VNP2"/>
<keyword evidence="6" id="KW-0413">Isomerase</keyword>
<dbReference type="EC" id="5.3.4.1" evidence="4"/>
<dbReference type="VEuPathDB" id="MicrosporidiaDB:DI09_5p490"/>
<dbReference type="EMBL" id="JMKJ01000555">
    <property type="protein sequence ID" value="KGG50702.1"/>
    <property type="molecule type" value="Genomic_DNA"/>
</dbReference>
<proteinExistence type="inferred from homology"/>
<evidence type="ECO:0000256" key="3">
    <source>
        <dbReference type="ARBA" id="ARBA00006347"/>
    </source>
</evidence>
<feature type="domain" description="Thioredoxin" evidence="8">
    <location>
        <begin position="356"/>
        <end position="445"/>
    </location>
</feature>
<dbReference type="GO" id="GO:0003756">
    <property type="term" value="F:protein disulfide isomerase activity"/>
    <property type="evidence" value="ECO:0007669"/>
    <property type="project" value="UniProtKB-EC"/>
</dbReference>
<keyword evidence="7" id="KW-0676">Redox-active center</keyword>
<evidence type="ECO:0000256" key="4">
    <source>
        <dbReference type="ARBA" id="ARBA00012723"/>
    </source>
</evidence>
<keyword evidence="5" id="KW-0256">Endoplasmic reticulum</keyword>
<name>A0A098VNP2_9MICR</name>
<dbReference type="OrthoDB" id="427280at2759"/>
<evidence type="ECO:0000313" key="9">
    <source>
        <dbReference type="EMBL" id="KGG50702.1"/>
    </source>
</evidence>
<dbReference type="GO" id="GO:0005788">
    <property type="term" value="C:endoplasmic reticulum lumen"/>
    <property type="evidence" value="ECO:0007669"/>
    <property type="project" value="UniProtKB-SubCell"/>
</dbReference>
<evidence type="ECO:0000259" key="8">
    <source>
        <dbReference type="Pfam" id="PF00085"/>
    </source>
</evidence>
<comment type="similarity">
    <text evidence="3">Belongs to the protein disulfide isomerase family.</text>
</comment>
<dbReference type="Proteomes" id="UP000029725">
    <property type="component" value="Unassembled WGS sequence"/>
</dbReference>
<protein>
    <recommendedName>
        <fullName evidence="4">protein disulfide-isomerase</fullName>
        <ecNumber evidence="4">5.3.4.1</ecNumber>
    </recommendedName>
</protein>
<evidence type="ECO:0000256" key="6">
    <source>
        <dbReference type="ARBA" id="ARBA00023235"/>
    </source>
</evidence>
<dbReference type="HOGENOM" id="CLU_544097_0_0_1"/>
<dbReference type="GO" id="GO:0034976">
    <property type="term" value="P:response to endoplasmic reticulum stress"/>
    <property type="evidence" value="ECO:0007669"/>
    <property type="project" value="TreeGrafter"/>
</dbReference>
<dbReference type="Gene3D" id="3.40.30.10">
    <property type="entry name" value="Glutaredoxin"/>
    <property type="match status" value="3"/>
</dbReference>
<evidence type="ECO:0000256" key="1">
    <source>
        <dbReference type="ARBA" id="ARBA00001182"/>
    </source>
</evidence>
<evidence type="ECO:0000313" key="10">
    <source>
        <dbReference type="Proteomes" id="UP000029725"/>
    </source>
</evidence>
<dbReference type="InterPro" id="IPR013766">
    <property type="entry name" value="Thioredoxin_domain"/>
</dbReference>
<dbReference type="GeneID" id="25260447"/>
<comment type="subcellular location">
    <subcellularLocation>
        <location evidence="2">Endoplasmic reticulum lumen</location>
    </subcellularLocation>
</comment>
<keyword evidence="10" id="KW-1185">Reference proteome</keyword>
<dbReference type="PANTHER" id="PTHR18929:SF132">
    <property type="entry name" value="PROTEIN DISULFIDE-ISOMERASE A3"/>
    <property type="match status" value="1"/>
</dbReference>
<sequence length="501" mass="56185">MITSISSKGELDSFLANNPVSLVLFFASCNRFAAFIVLGCGFCHLVLSELSIAKQKLSLHPDGAVSQTPGIASIRCDTAKTLCDSMKIDNYPSVHVFYATRFGANSFVELSEHSAITAFSSKATSVVGCFTEASDRKAFSKLAEESTDLFHFGLISKELCPSICKAPMVRITDASGFQEEIEWDSVRSNFTSTLLARYLPLISDYSPLDNALLRHLSGLPVGVFFYLLPEDRNILQSRIDSMLQNYRHKITFVFANWIESEHLAREFKIQEPVSCALPTLSVGFIEKKRYYLFPECGLATLTPESITSFLDAIFEHKIEPYSRSEERLHPQGDLNEDPNEDMSCEQDDNCISVLNRITHDTFQHSVLDATKKEPVLVQLYADWCIECQDFGEVFKSIATKLDKRAKLVSLNVDFNDLPKDSGIEKHKRLPEIYLYPKSPAHSSCQASHRNCTVFMPIKYQGPLECESIIEFFEKNKEYNTLATSAAHAASGSEFTATHEEV</sequence>
<accession>A0A098VNP2</accession>
<dbReference type="RefSeq" id="XP_013237129.1">
    <property type="nucleotide sequence ID" value="XM_013381675.1"/>
</dbReference>
<evidence type="ECO:0000256" key="5">
    <source>
        <dbReference type="ARBA" id="ARBA00022824"/>
    </source>
</evidence>